<evidence type="ECO:0000313" key="1">
    <source>
        <dbReference type="EMBL" id="GAJ03280.1"/>
    </source>
</evidence>
<proteinExistence type="predicted"/>
<feature type="non-terminal residue" evidence="1">
    <location>
        <position position="162"/>
    </location>
</feature>
<dbReference type="EMBL" id="BARW01031436">
    <property type="protein sequence ID" value="GAJ03280.1"/>
    <property type="molecule type" value="Genomic_DNA"/>
</dbReference>
<reference evidence="1" key="1">
    <citation type="journal article" date="2014" name="Front. Microbiol.">
        <title>High frequency of phylogenetically diverse reductive dehalogenase-homologous genes in deep subseafloor sedimentary metagenomes.</title>
        <authorList>
            <person name="Kawai M."/>
            <person name="Futagami T."/>
            <person name="Toyoda A."/>
            <person name="Takaki Y."/>
            <person name="Nishi S."/>
            <person name="Hori S."/>
            <person name="Arai W."/>
            <person name="Tsubouchi T."/>
            <person name="Morono Y."/>
            <person name="Uchiyama I."/>
            <person name="Ito T."/>
            <person name="Fujiyama A."/>
            <person name="Inagaki F."/>
            <person name="Takami H."/>
        </authorList>
    </citation>
    <scope>NUCLEOTIDE SEQUENCE</scope>
    <source>
        <strain evidence="1">Expedition CK06-06</strain>
    </source>
</reference>
<organism evidence="1">
    <name type="scientific">marine sediment metagenome</name>
    <dbReference type="NCBI Taxonomy" id="412755"/>
    <lineage>
        <taxon>unclassified sequences</taxon>
        <taxon>metagenomes</taxon>
        <taxon>ecological metagenomes</taxon>
    </lineage>
</organism>
<sequence length="162" mass="17217">MPIVNQWFKEVYVTVSEDTEIRFWASTHPEGVLGLVRGIFSDASDIPTSALVDADRHVQVDVTGQDMVIAGSTTAPLGANGTYIGSSFGIDGYAKIVGISYADRAGAADGLEIQQSPDNENWDYASKHSPSAGTALAFSVEVVAPYARPRYVNAGTAQGTFR</sequence>
<comment type="caution">
    <text evidence="1">The sequence shown here is derived from an EMBL/GenBank/DDBJ whole genome shotgun (WGS) entry which is preliminary data.</text>
</comment>
<protein>
    <submittedName>
        <fullName evidence="1">Uncharacterized protein</fullName>
    </submittedName>
</protein>
<gene>
    <name evidence="1" type="ORF">S12H4_50000</name>
</gene>
<accession>X1VBF8</accession>
<name>X1VBF8_9ZZZZ</name>
<dbReference type="AlphaFoldDB" id="X1VBF8"/>